<evidence type="ECO:0000313" key="2">
    <source>
        <dbReference type="EMBL" id="CAD5224444.1"/>
    </source>
</evidence>
<dbReference type="EMBL" id="CAJFCW020000005">
    <property type="protein sequence ID" value="CAG9119865.1"/>
    <property type="molecule type" value="Genomic_DNA"/>
</dbReference>
<dbReference type="Proteomes" id="UP000614601">
    <property type="component" value="Unassembled WGS sequence"/>
</dbReference>
<evidence type="ECO:0000256" key="1">
    <source>
        <dbReference type="SAM" id="Phobius"/>
    </source>
</evidence>
<dbReference type="EMBL" id="CAJFDH010000005">
    <property type="protein sequence ID" value="CAD5224444.1"/>
    <property type="molecule type" value="Genomic_DNA"/>
</dbReference>
<keyword evidence="1" id="KW-1133">Transmembrane helix</keyword>
<reference evidence="2" key="1">
    <citation type="submission" date="2020-09" db="EMBL/GenBank/DDBJ databases">
        <authorList>
            <person name="Kikuchi T."/>
        </authorList>
    </citation>
    <scope>NUCLEOTIDE SEQUENCE</scope>
    <source>
        <strain evidence="2">SH1</strain>
    </source>
</reference>
<sequence length="141" mass="15973">MSTWDKVGLSRMNPGEEVVSDPQCVNASSHTQQVKCTADCALLRVYGVVRGEEYLFGVMRDCSSNRAFRRLLAQVSEPDQDSIDVPIPSKKTERTLTFQICREDYCNGPKRKTAYFLSRSCTHSLSGSHLLLLLLILIYFY</sequence>
<proteinExistence type="predicted"/>
<feature type="transmembrane region" description="Helical" evidence="1">
    <location>
        <begin position="120"/>
        <end position="140"/>
    </location>
</feature>
<accession>A0A811LB94</accession>
<gene>
    <name evidence="2" type="ORF">BOKJ2_LOCUS11082</name>
</gene>
<protein>
    <submittedName>
        <fullName evidence="2">Uncharacterized protein</fullName>
    </submittedName>
</protein>
<dbReference type="Proteomes" id="UP000783686">
    <property type="component" value="Unassembled WGS sequence"/>
</dbReference>
<comment type="caution">
    <text evidence="2">The sequence shown here is derived from an EMBL/GenBank/DDBJ whole genome shotgun (WGS) entry which is preliminary data.</text>
</comment>
<keyword evidence="3" id="KW-1185">Reference proteome</keyword>
<dbReference type="AlphaFoldDB" id="A0A811LB94"/>
<name>A0A811LB94_9BILA</name>
<dbReference type="OrthoDB" id="10431625at2759"/>
<keyword evidence="1" id="KW-0472">Membrane</keyword>
<organism evidence="2 3">
    <name type="scientific">Bursaphelenchus okinawaensis</name>
    <dbReference type="NCBI Taxonomy" id="465554"/>
    <lineage>
        <taxon>Eukaryota</taxon>
        <taxon>Metazoa</taxon>
        <taxon>Ecdysozoa</taxon>
        <taxon>Nematoda</taxon>
        <taxon>Chromadorea</taxon>
        <taxon>Rhabditida</taxon>
        <taxon>Tylenchina</taxon>
        <taxon>Tylenchomorpha</taxon>
        <taxon>Aphelenchoidea</taxon>
        <taxon>Aphelenchoididae</taxon>
        <taxon>Bursaphelenchus</taxon>
    </lineage>
</organism>
<evidence type="ECO:0000313" key="3">
    <source>
        <dbReference type="Proteomes" id="UP000614601"/>
    </source>
</evidence>
<keyword evidence="1" id="KW-0812">Transmembrane</keyword>